<keyword evidence="1" id="KW-0472">Membrane</keyword>
<organism evidence="3 4">
    <name type="scientific">Cylicocyclus nassatus</name>
    <name type="common">Nematode worm</name>
    <dbReference type="NCBI Taxonomy" id="53992"/>
    <lineage>
        <taxon>Eukaryota</taxon>
        <taxon>Metazoa</taxon>
        <taxon>Ecdysozoa</taxon>
        <taxon>Nematoda</taxon>
        <taxon>Chromadorea</taxon>
        <taxon>Rhabditida</taxon>
        <taxon>Rhabditina</taxon>
        <taxon>Rhabditomorpha</taxon>
        <taxon>Strongyloidea</taxon>
        <taxon>Strongylidae</taxon>
        <taxon>Cylicocyclus</taxon>
    </lineage>
</organism>
<dbReference type="PROSITE" id="PS51257">
    <property type="entry name" value="PROKAR_LIPOPROTEIN"/>
    <property type="match status" value="1"/>
</dbReference>
<feature type="transmembrane region" description="Helical" evidence="1">
    <location>
        <begin position="110"/>
        <end position="127"/>
    </location>
</feature>
<feature type="transmembrane region" description="Helical" evidence="1">
    <location>
        <begin position="41"/>
        <end position="61"/>
    </location>
</feature>
<keyword evidence="2" id="KW-0732">Signal</keyword>
<protein>
    <recommendedName>
        <fullName evidence="5">MARVEL domain-containing protein</fullName>
    </recommendedName>
</protein>
<evidence type="ECO:0000256" key="2">
    <source>
        <dbReference type="SAM" id="SignalP"/>
    </source>
</evidence>
<evidence type="ECO:0000256" key="1">
    <source>
        <dbReference type="SAM" id="Phobius"/>
    </source>
</evidence>
<gene>
    <name evidence="3" type="ORF">CYNAS_LOCUS1376</name>
</gene>
<evidence type="ECO:0000313" key="4">
    <source>
        <dbReference type="Proteomes" id="UP001176961"/>
    </source>
</evidence>
<sequence>MDLASRVKLICGIFLSISIVSTVLACASWDFQQQTPVHNALYISGLLLAFMLNSGIVYCLLVGTVQHRSSLFFPYIVCSTIYTGVSLFGAGFFLGSTIYSIPDKTRIDHIYLLVIFLVLLSFWYWSLRTVRAYRDYVRKISGEHVIFTNPEFV</sequence>
<reference evidence="3" key="1">
    <citation type="submission" date="2023-07" db="EMBL/GenBank/DDBJ databases">
        <authorList>
            <consortium name="CYATHOMIX"/>
        </authorList>
    </citation>
    <scope>NUCLEOTIDE SEQUENCE</scope>
    <source>
        <strain evidence="3">N/A</strain>
    </source>
</reference>
<accession>A0AA36DMX4</accession>
<dbReference type="AlphaFoldDB" id="A0AA36DMX4"/>
<proteinExistence type="predicted"/>
<keyword evidence="1" id="KW-1133">Transmembrane helix</keyword>
<name>A0AA36DMX4_CYLNA</name>
<dbReference type="Proteomes" id="UP001176961">
    <property type="component" value="Unassembled WGS sequence"/>
</dbReference>
<keyword evidence="4" id="KW-1185">Reference proteome</keyword>
<feature type="transmembrane region" description="Helical" evidence="1">
    <location>
        <begin position="73"/>
        <end position="98"/>
    </location>
</feature>
<feature type="signal peptide" evidence="2">
    <location>
        <begin position="1"/>
        <end position="25"/>
    </location>
</feature>
<evidence type="ECO:0008006" key="5">
    <source>
        <dbReference type="Google" id="ProtNLM"/>
    </source>
</evidence>
<evidence type="ECO:0000313" key="3">
    <source>
        <dbReference type="EMBL" id="CAJ0589393.1"/>
    </source>
</evidence>
<keyword evidence="1" id="KW-0812">Transmembrane</keyword>
<comment type="caution">
    <text evidence="3">The sequence shown here is derived from an EMBL/GenBank/DDBJ whole genome shotgun (WGS) entry which is preliminary data.</text>
</comment>
<feature type="chain" id="PRO_5041304477" description="MARVEL domain-containing protein" evidence="2">
    <location>
        <begin position="26"/>
        <end position="153"/>
    </location>
</feature>
<dbReference type="EMBL" id="CATQJL010000001">
    <property type="protein sequence ID" value="CAJ0589393.1"/>
    <property type="molecule type" value="Genomic_DNA"/>
</dbReference>